<keyword evidence="9 14" id="KW-0949">S-adenosyl-L-methionine</keyword>
<keyword evidence="6" id="KW-0698">rRNA processing</keyword>
<evidence type="ECO:0000256" key="2">
    <source>
        <dbReference type="ARBA" id="ARBA00004496"/>
    </source>
</evidence>
<evidence type="ECO:0000256" key="10">
    <source>
        <dbReference type="ARBA" id="ARBA00022884"/>
    </source>
</evidence>
<dbReference type="PROSITE" id="PS51686">
    <property type="entry name" value="SAM_MT_RSMB_NOP"/>
    <property type="match status" value="1"/>
</dbReference>
<dbReference type="Pfam" id="PF22458">
    <property type="entry name" value="RsmF-B_ferredox"/>
    <property type="match status" value="1"/>
</dbReference>
<evidence type="ECO:0000256" key="12">
    <source>
        <dbReference type="ARBA" id="ARBA00031088"/>
    </source>
</evidence>
<comment type="subcellular location">
    <subcellularLocation>
        <location evidence="2">Cytoplasm</location>
    </subcellularLocation>
</comment>
<evidence type="ECO:0000256" key="8">
    <source>
        <dbReference type="ARBA" id="ARBA00022679"/>
    </source>
</evidence>
<dbReference type="NCBIfam" id="TIGR00563">
    <property type="entry name" value="rsmB"/>
    <property type="match status" value="1"/>
</dbReference>
<dbReference type="GO" id="GO:0005737">
    <property type="term" value="C:cytoplasm"/>
    <property type="evidence" value="ECO:0007669"/>
    <property type="project" value="UniProtKB-SubCell"/>
</dbReference>
<dbReference type="PANTHER" id="PTHR22807:SF61">
    <property type="entry name" value="NOL1_NOP2_SUN FAMILY PROTEIN _ ANTITERMINATION NUSB DOMAIN-CONTAINING PROTEIN"/>
    <property type="match status" value="1"/>
</dbReference>
<evidence type="ECO:0000313" key="16">
    <source>
        <dbReference type="EMBL" id="KAK9812394.1"/>
    </source>
</evidence>
<evidence type="ECO:0000256" key="4">
    <source>
        <dbReference type="ARBA" id="ARBA00012140"/>
    </source>
</evidence>
<dbReference type="PROSITE" id="PS01153">
    <property type="entry name" value="NOL1_NOP2_SUN"/>
    <property type="match status" value="1"/>
</dbReference>
<dbReference type="InterPro" id="IPR049560">
    <property type="entry name" value="MeTrfase_RsmB-F_NOP2_cat"/>
</dbReference>
<proteinExistence type="inferred from homology"/>
<dbReference type="InterPro" id="IPR006027">
    <property type="entry name" value="NusB_RsmB_TIM44"/>
</dbReference>
<organism evidence="16 17">
    <name type="scientific">Symbiochloris irregularis</name>
    <dbReference type="NCBI Taxonomy" id="706552"/>
    <lineage>
        <taxon>Eukaryota</taxon>
        <taxon>Viridiplantae</taxon>
        <taxon>Chlorophyta</taxon>
        <taxon>core chlorophytes</taxon>
        <taxon>Trebouxiophyceae</taxon>
        <taxon>Trebouxiales</taxon>
        <taxon>Trebouxiaceae</taxon>
        <taxon>Symbiochloris</taxon>
    </lineage>
</organism>
<keyword evidence="17" id="KW-1185">Reference proteome</keyword>
<evidence type="ECO:0000256" key="3">
    <source>
        <dbReference type="ARBA" id="ARBA00007494"/>
    </source>
</evidence>
<feature type="binding site" evidence="14">
    <location>
        <position position="357"/>
    </location>
    <ligand>
        <name>S-adenosyl-L-methionine</name>
        <dbReference type="ChEBI" id="CHEBI:59789"/>
    </ligand>
</feature>
<feature type="active site" description="Nucleophile" evidence="14">
    <location>
        <position position="466"/>
    </location>
</feature>
<dbReference type="PANTHER" id="PTHR22807">
    <property type="entry name" value="NOP2 YEAST -RELATED NOL1/NOP2/FMU SUN DOMAIN-CONTAINING"/>
    <property type="match status" value="1"/>
</dbReference>
<evidence type="ECO:0000256" key="14">
    <source>
        <dbReference type="PROSITE-ProRule" id="PRU01023"/>
    </source>
</evidence>
<dbReference type="InterPro" id="IPR035926">
    <property type="entry name" value="NusB-like_sf"/>
</dbReference>
<dbReference type="SUPFAM" id="SSF53335">
    <property type="entry name" value="S-adenosyl-L-methionine-dependent methyltransferases"/>
    <property type="match status" value="1"/>
</dbReference>
<dbReference type="InterPro" id="IPR004573">
    <property type="entry name" value="rRNA_ssu_MeTfrase_B"/>
</dbReference>
<gene>
    <name evidence="16" type="ORF">WJX73_007491</name>
</gene>
<comment type="catalytic activity">
    <reaction evidence="13">
        <text>cytidine(967) in 16S rRNA + S-adenosyl-L-methionine = 5-methylcytidine(967) in 16S rRNA + S-adenosyl-L-homocysteine + H(+)</text>
        <dbReference type="Rhea" id="RHEA:42748"/>
        <dbReference type="Rhea" id="RHEA-COMP:10219"/>
        <dbReference type="Rhea" id="RHEA-COMP:10220"/>
        <dbReference type="ChEBI" id="CHEBI:15378"/>
        <dbReference type="ChEBI" id="CHEBI:57856"/>
        <dbReference type="ChEBI" id="CHEBI:59789"/>
        <dbReference type="ChEBI" id="CHEBI:74483"/>
        <dbReference type="ChEBI" id="CHEBI:82748"/>
        <dbReference type="EC" id="2.1.1.176"/>
    </reaction>
</comment>
<sequence>MLCGPWQSPRHFDALSGRATQSARWLLPLIRRAYSGNVSAASTSSGKAAATPRQPQQRFATARSIALQQLVRIEQEGAFSNLLSEDSQDTDSSRGVRDPTAGLLMAKKATALVAGVTRWRLYLDWLMEMIATGPTKRTRPHVRQVLRLGAYELVILKEPPYVANEYINLLKDIRKKEAANFVNAMLRKVTRAIEAGQLPEPVEGAGDASTPLTAVQALSIRHSHPLWMVKRWADHFSPEDLTALLEANNRKPQYAVRAAGGDTAALQTELQDAGIEAVASLFLPGDFLQVEGMQQLLMGPWLRNGRCSVQDEAAGLVVALLDPQPGEAILDCCAAPGGKALFAASRMRGLGSLLALDINEARLDLVRNTALLQGLTHMIRTQATSLQDYLAGRGTVDVTGSPAVQLFDRVLLDAPCSGTGVLGKRADLRWRRTPEQLLELVQLQVTLLDAAAQLVKPGGVLVYSTCSIEPDENEQQILAFLQRWPNFALQQPEHLSPSVLSTQGFLKMLPHVHGTDGAFGASLRRHAE</sequence>
<feature type="domain" description="SAM-dependent MTase RsmB/NOP-type" evidence="15">
    <location>
        <begin position="242"/>
        <end position="526"/>
    </location>
</feature>
<keyword evidence="8 14" id="KW-0808">Transferase</keyword>
<dbReference type="Pfam" id="PF01029">
    <property type="entry name" value="NusB"/>
    <property type="match status" value="1"/>
</dbReference>
<dbReference type="PRINTS" id="PR02008">
    <property type="entry name" value="RCMTFAMILY"/>
</dbReference>
<evidence type="ECO:0000256" key="7">
    <source>
        <dbReference type="ARBA" id="ARBA00022603"/>
    </source>
</evidence>
<dbReference type="InterPro" id="IPR029063">
    <property type="entry name" value="SAM-dependent_MTases_sf"/>
</dbReference>
<dbReference type="GO" id="GO:0006355">
    <property type="term" value="P:regulation of DNA-templated transcription"/>
    <property type="evidence" value="ECO:0007669"/>
    <property type="project" value="InterPro"/>
</dbReference>
<dbReference type="NCBIfam" id="NF011494">
    <property type="entry name" value="PRK14902.1"/>
    <property type="match status" value="1"/>
</dbReference>
<dbReference type="Gene3D" id="1.10.940.10">
    <property type="entry name" value="NusB-like"/>
    <property type="match status" value="1"/>
</dbReference>
<protein>
    <recommendedName>
        <fullName evidence="4">16S rRNA (cytosine(967)-C(5))-methyltransferase</fullName>
        <ecNumber evidence="4">2.1.1.176</ecNumber>
    </recommendedName>
    <alternativeName>
        <fullName evidence="11">16S rRNA m5C967 methyltransferase</fullName>
    </alternativeName>
    <alternativeName>
        <fullName evidence="12">rRNA (cytosine-C(5)-)-methyltransferase RsmB</fullName>
    </alternativeName>
</protein>
<evidence type="ECO:0000256" key="5">
    <source>
        <dbReference type="ARBA" id="ARBA00022490"/>
    </source>
</evidence>
<keyword evidence="7 14" id="KW-0489">Methyltransferase</keyword>
<reference evidence="16 17" key="1">
    <citation type="journal article" date="2024" name="Nat. Commun.">
        <title>Phylogenomics reveals the evolutionary origins of lichenization in chlorophyte algae.</title>
        <authorList>
            <person name="Puginier C."/>
            <person name="Libourel C."/>
            <person name="Otte J."/>
            <person name="Skaloud P."/>
            <person name="Haon M."/>
            <person name="Grisel S."/>
            <person name="Petersen M."/>
            <person name="Berrin J.G."/>
            <person name="Delaux P.M."/>
            <person name="Dal Grande F."/>
            <person name="Keller J."/>
        </authorList>
    </citation>
    <scope>NUCLEOTIDE SEQUENCE [LARGE SCALE GENOMIC DNA]</scope>
    <source>
        <strain evidence="16 17">SAG 2036</strain>
    </source>
</reference>
<accession>A0AAW1PRZ6</accession>
<comment type="caution">
    <text evidence="16">The sequence shown here is derived from an EMBL/GenBank/DDBJ whole genome shotgun (WGS) entry which is preliminary data.</text>
</comment>
<evidence type="ECO:0000259" key="15">
    <source>
        <dbReference type="PROSITE" id="PS51686"/>
    </source>
</evidence>
<dbReference type="Gene3D" id="3.40.50.150">
    <property type="entry name" value="Vaccinia Virus protein VP39"/>
    <property type="match status" value="1"/>
</dbReference>
<feature type="binding site" evidence="14">
    <location>
        <position position="413"/>
    </location>
    <ligand>
        <name>S-adenosyl-L-methionine</name>
        <dbReference type="ChEBI" id="CHEBI:59789"/>
    </ligand>
</feature>
<dbReference type="Pfam" id="PF01189">
    <property type="entry name" value="Methyltr_RsmB-F"/>
    <property type="match status" value="1"/>
</dbReference>
<evidence type="ECO:0000256" key="6">
    <source>
        <dbReference type="ARBA" id="ARBA00022552"/>
    </source>
</evidence>
<name>A0AAW1PRZ6_9CHLO</name>
<dbReference type="Proteomes" id="UP001465755">
    <property type="component" value="Unassembled WGS sequence"/>
</dbReference>
<dbReference type="InterPro" id="IPR023267">
    <property type="entry name" value="RCMT"/>
</dbReference>
<keyword evidence="10 14" id="KW-0694">RNA-binding</keyword>
<feature type="binding site" evidence="14">
    <location>
        <position position="388"/>
    </location>
    <ligand>
        <name>S-adenosyl-L-methionine</name>
        <dbReference type="ChEBI" id="CHEBI:59789"/>
    </ligand>
</feature>
<dbReference type="InterPro" id="IPR001678">
    <property type="entry name" value="MeTrfase_RsmB-F_NOP2_dom"/>
</dbReference>
<dbReference type="EMBL" id="JALJOQ010000007">
    <property type="protein sequence ID" value="KAK9812394.1"/>
    <property type="molecule type" value="Genomic_DNA"/>
</dbReference>
<evidence type="ECO:0000256" key="1">
    <source>
        <dbReference type="ARBA" id="ARBA00002724"/>
    </source>
</evidence>
<dbReference type="EC" id="2.1.1.176" evidence="4"/>
<dbReference type="GO" id="GO:0003723">
    <property type="term" value="F:RNA binding"/>
    <property type="evidence" value="ECO:0007669"/>
    <property type="project" value="UniProtKB-UniRule"/>
</dbReference>
<comment type="similarity">
    <text evidence="3 14">Belongs to the class I-like SAM-binding methyltransferase superfamily. RsmB/NOP family.</text>
</comment>
<dbReference type="InterPro" id="IPR054728">
    <property type="entry name" value="RsmB-like_ferredoxin"/>
</dbReference>
<dbReference type="SUPFAM" id="SSF48013">
    <property type="entry name" value="NusB-like"/>
    <property type="match status" value="1"/>
</dbReference>
<evidence type="ECO:0000256" key="11">
    <source>
        <dbReference type="ARBA" id="ARBA00030399"/>
    </source>
</evidence>
<keyword evidence="5" id="KW-0963">Cytoplasm</keyword>
<dbReference type="GO" id="GO:0008649">
    <property type="term" value="F:rRNA methyltransferase activity"/>
    <property type="evidence" value="ECO:0007669"/>
    <property type="project" value="InterPro"/>
</dbReference>
<evidence type="ECO:0000256" key="13">
    <source>
        <dbReference type="ARBA" id="ARBA00047283"/>
    </source>
</evidence>
<dbReference type="FunFam" id="3.40.50.150:FF:000022">
    <property type="entry name" value="Ribosomal RNA small subunit methyltransferase B"/>
    <property type="match status" value="1"/>
</dbReference>
<evidence type="ECO:0000313" key="17">
    <source>
        <dbReference type="Proteomes" id="UP001465755"/>
    </source>
</evidence>
<comment type="function">
    <text evidence="1">Specifically methylates the cytosine at position 967 (m5C967) of 16S rRNA.</text>
</comment>
<evidence type="ECO:0000256" key="9">
    <source>
        <dbReference type="ARBA" id="ARBA00022691"/>
    </source>
</evidence>
<feature type="binding site" evidence="14">
    <location>
        <begin position="333"/>
        <end position="339"/>
    </location>
    <ligand>
        <name>S-adenosyl-L-methionine</name>
        <dbReference type="ChEBI" id="CHEBI:59789"/>
    </ligand>
</feature>
<dbReference type="InterPro" id="IPR018314">
    <property type="entry name" value="RsmB/NOL1/NOP2-like_CS"/>
</dbReference>
<dbReference type="AlphaFoldDB" id="A0AAW1PRZ6"/>